<evidence type="ECO:0000256" key="1">
    <source>
        <dbReference type="ARBA" id="ARBA00023235"/>
    </source>
</evidence>
<evidence type="ECO:0008006" key="3">
    <source>
        <dbReference type="Google" id="ProtNLM"/>
    </source>
</evidence>
<dbReference type="InterPro" id="IPR005251">
    <property type="entry name" value="IF-M1Pi"/>
</dbReference>
<keyword evidence="1" id="KW-0413">Isomerase</keyword>
<dbReference type="InterPro" id="IPR011559">
    <property type="entry name" value="Initiation_fac_2B_a/b/d"/>
</dbReference>
<evidence type="ECO:0000313" key="2">
    <source>
        <dbReference type="EMBL" id="KKN95965.1"/>
    </source>
</evidence>
<dbReference type="FunFam" id="3.40.50.10470:FF:000006">
    <property type="entry name" value="Methylthioribose-1-phosphate isomerase"/>
    <property type="match status" value="1"/>
</dbReference>
<dbReference type="NCBIfam" id="NF004326">
    <property type="entry name" value="PRK05720.1"/>
    <property type="match status" value="1"/>
</dbReference>
<dbReference type="EMBL" id="LAZR01000067">
    <property type="protein sequence ID" value="KKN95965.1"/>
    <property type="molecule type" value="Genomic_DNA"/>
</dbReference>
<dbReference type="Gene3D" id="1.20.120.420">
    <property type="entry name" value="translation initiation factor eif-2b, domain 1"/>
    <property type="match status" value="1"/>
</dbReference>
<dbReference type="InterPro" id="IPR037171">
    <property type="entry name" value="NagB/RpiA_transferase-like"/>
</dbReference>
<dbReference type="GO" id="GO:0046523">
    <property type="term" value="F:S-methyl-5-thioribose-1-phosphate isomerase activity"/>
    <property type="evidence" value="ECO:0007669"/>
    <property type="project" value="TreeGrafter"/>
</dbReference>
<organism evidence="2">
    <name type="scientific">marine sediment metagenome</name>
    <dbReference type="NCBI Taxonomy" id="412755"/>
    <lineage>
        <taxon>unclassified sequences</taxon>
        <taxon>metagenomes</taxon>
        <taxon>ecological metagenomes</taxon>
    </lineage>
</organism>
<protein>
    <recommendedName>
        <fullName evidence="3">S-methyl-5-thioribose-1-phosphate isomerase</fullName>
    </recommendedName>
</protein>
<dbReference type="SUPFAM" id="SSF100950">
    <property type="entry name" value="NagB/RpiA/CoA transferase-like"/>
    <property type="match status" value="1"/>
</dbReference>
<dbReference type="FunFam" id="1.20.120.420:FF:000003">
    <property type="entry name" value="Methylthioribose-1-phosphate isomerase"/>
    <property type="match status" value="1"/>
</dbReference>
<dbReference type="HAMAP" id="MF_01678">
    <property type="entry name" value="Salvage_MtnA"/>
    <property type="match status" value="1"/>
</dbReference>
<dbReference type="GO" id="GO:0019509">
    <property type="term" value="P:L-methionine salvage from methylthioadenosine"/>
    <property type="evidence" value="ECO:0007669"/>
    <property type="project" value="TreeGrafter"/>
</dbReference>
<gene>
    <name evidence="2" type="ORF">LCGC14_0172000</name>
</gene>
<dbReference type="InterPro" id="IPR042529">
    <property type="entry name" value="IF_2B-like_C"/>
</dbReference>
<dbReference type="Gene3D" id="3.40.50.10470">
    <property type="entry name" value="Translation initiation factor eif-2b, domain 2"/>
    <property type="match status" value="1"/>
</dbReference>
<dbReference type="InterPro" id="IPR000649">
    <property type="entry name" value="IF-2B-related"/>
</dbReference>
<dbReference type="PANTHER" id="PTHR43475">
    <property type="entry name" value="METHYLTHIORIBOSE-1-PHOSPHATE ISOMERASE"/>
    <property type="match status" value="1"/>
</dbReference>
<dbReference type="Pfam" id="PF01008">
    <property type="entry name" value="IF-2B"/>
    <property type="match status" value="1"/>
</dbReference>
<reference evidence="2" key="1">
    <citation type="journal article" date="2015" name="Nature">
        <title>Complex archaea that bridge the gap between prokaryotes and eukaryotes.</title>
        <authorList>
            <person name="Spang A."/>
            <person name="Saw J.H."/>
            <person name="Jorgensen S.L."/>
            <person name="Zaremba-Niedzwiedzka K."/>
            <person name="Martijn J."/>
            <person name="Lind A.E."/>
            <person name="van Eijk R."/>
            <person name="Schleper C."/>
            <person name="Guy L."/>
            <person name="Ettema T.J."/>
        </authorList>
    </citation>
    <scope>NUCLEOTIDE SEQUENCE</scope>
</reference>
<dbReference type="NCBIfam" id="TIGR00512">
    <property type="entry name" value="salvage_mtnA"/>
    <property type="match status" value="1"/>
</dbReference>
<comment type="caution">
    <text evidence="2">The sequence shown here is derived from an EMBL/GenBank/DDBJ whole genome shotgun (WGS) entry which is preliminary data.</text>
</comment>
<accession>A0A0F9US80</accession>
<dbReference type="PANTHER" id="PTHR43475:SF1">
    <property type="entry name" value="METHYLTHIORIBOSE-1-PHOSPHATE ISOMERASE"/>
    <property type="match status" value="1"/>
</dbReference>
<dbReference type="InterPro" id="IPR027363">
    <property type="entry name" value="M1Pi_N"/>
</dbReference>
<dbReference type="AlphaFoldDB" id="A0A0F9US80"/>
<name>A0A0F9US80_9ZZZZ</name>
<dbReference type="NCBIfam" id="TIGR00524">
    <property type="entry name" value="eIF-2B_rel"/>
    <property type="match status" value="1"/>
</dbReference>
<sequence>MQHQKQSVVEASVKAIEWSGMVLRLLDQRLLPGEEVYVDHENAQQVAKAIRDMLVRGAPAIGIAAAYGIALAARRIGHSDDWESALANDFAELESARPAAINLAWALRMMRDRLQRLLGHADVPGQLLAAAISIHESDIESNRTMGKLGMQLIRKHQKAPQNIMTHCNAGALATGGYGTALGVIRAAHAAGLVDTVYINETRPGLQGSRLTAWELAQEQIPALLHVDSAAAHLMKTLAITWVVVGADRVAANGDVINRIGTYALAVLAMHHGLRFMVVAPSSTIDMSLEVGEDAAVEERDAEELLLAGSQRIDPGVPAFNPVFDVTPADLIDVIVTEKGIVERPDGTKMADLMSHKHLH</sequence>
<proteinExistence type="inferred from homology"/>